<comment type="PTM">
    <text evidence="5">Carbamylation allows a single lysine to coordinate two divalent metal cations.</text>
</comment>
<proteinExistence type="inferred from homology"/>
<evidence type="ECO:0000259" key="6">
    <source>
        <dbReference type="Pfam" id="PF01979"/>
    </source>
</evidence>
<dbReference type="GO" id="GO:0046872">
    <property type="term" value="F:metal ion binding"/>
    <property type="evidence" value="ECO:0007669"/>
    <property type="project" value="UniProtKB-KW"/>
</dbReference>
<dbReference type="CDD" id="cd01314">
    <property type="entry name" value="D-HYD"/>
    <property type="match status" value="1"/>
</dbReference>
<dbReference type="InterPro" id="IPR011059">
    <property type="entry name" value="Metal-dep_hydrolase_composite"/>
</dbReference>
<reference evidence="7 8" key="1">
    <citation type="submission" date="2013-04" db="EMBL/GenBank/DDBJ databases">
        <title>Oceanicola sp. 22II1-22F33 Genome Sequencing.</title>
        <authorList>
            <person name="Lai Q."/>
            <person name="Li G."/>
            <person name="Shao Z."/>
        </authorList>
    </citation>
    <scope>NUCLEOTIDE SEQUENCE [LARGE SCALE GENOMIC DNA]</scope>
    <source>
        <strain evidence="7 8">22II1-22F33</strain>
    </source>
</reference>
<dbReference type="Gene3D" id="2.30.40.10">
    <property type="entry name" value="Urease, subunit C, domain 1"/>
    <property type="match status" value="1"/>
</dbReference>
<evidence type="ECO:0000313" key="8">
    <source>
        <dbReference type="Proteomes" id="UP000215377"/>
    </source>
</evidence>
<feature type="modified residue" description="N6-carboxylysine" evidence="5">
    <location>
        <position position="151"/>
    </location>
</feature>
<evidence type="ECO:0000256" key="5">
    <source>
        <dbReference type="PIRSR" id="PIRSR611778-50"/>
    </source>
</evidence>
<dbReference type="PANTHER" id="PTHR11647:SF1">
    <property type="entry name" value="COLLAPSIN RESPONSE MEDIATOR PROTEIN"/>
    <property type="match status" value="1"/>
</dbReference>
<keyword evidence="4 7" id="KW-0378">Hydrolase</keyword>
<comment type="similarity">
    <text evidence="2">Belongs to the metallo-dependent hydrolases superfamily. Hydantoinase/dihydropyrimidinase family.</text>
</comment>
<comment type="caution">
    <text evidence="7">The sequence shown here is derived from an EMBL/GenBank/DDBJ whole genome shotgun (WGS) entry which is preliminary data.</text>
</comment>
<feature type="domain" description="Amidohydrolase-related" evidence="6">
    <location>
        <begin position="50"/>
        <end position="440"/>
    </location>
</feature>
<evidence type="ECO:0000256" key="3">
    <source>
        <dbReference type="ARBA" id="ARBA00022723"/>
    </source>
</evidence>
<keyword evidence="8" id="KW-1185">Reference proteome</keyword>
<sequence length="491" mass="53184">MTRYDLVIKGGTVVTEGGPRLCDIAITGETIAAIGTDLNGAEEVDATGLTVLPGGVDSHCHIAQVEPGMGHGAESMVTGTSAALAGGTTSIISFVSQHAGEEITDVLAETLARGETALADYTFHQIISDPTDKVVLEDIPRVVAAGLRSLKVFLTYEDAHLTDRAFLRVLAAAHREGCMVTVHCENYDAIGWMTEQLLAEGFTEPKYHAWSRPEVIEREATYRTICLAELVDTPIQIFHVSCHAVAEEIERAQKRGLKVWGETCPQYLVLSATDMDRPGREGAKYMCSPAPRDASDVEDFWDDIRRGVIDVISSDHSAYFFEGPENSKETAGANADFSRIPNGLPGVETRMPLVFSEGVSKGRIDLETFARVTATNPARIFGLYPRKGAIAIGADADIVLWDADRRVTITNDLLHHAVDYTPYEGMEVTGWPVATYLRGTLAMKDGEICAEPGQGRFLKRGTYEMATPRGITPNGFEAAKIAPRPAARAAE</sequence>
<protein>
    <submittedName>
        <fullName evidence="7">Dihydropyrimidinase</fullName>
        <ecNumber evidence="7">3.5.2.2</ecNumber>
    </submittedName>
</protein>
<dbReference type="EMBL" id="AQQR01000003">
    <property type="protein sequence ID" value="OWU74928.1"/>
    <property type="molecule type" value="Genomic_DNA"/>
</dbReference>
<dbReference type="InterPro" id="IPR032466">
    <property type="entry name" value="Metal_Hydrolase"/>
</dbReference>
<comment type="cofactor">
    <cofactor evidence="1">
        <name>Zn(2+)</name>
        <dbReference type="ChEBI" id="CHEBI:29105"/>
    </cofactor>
</comment>
<dbReference type="Gene3D" id="3.20.20.140">
    <property type="entry name" value="Metal-dependent hydrolases"/>
    <property type="match status" value="1"/>
</dbReference>
<dbReference type="InterPro" id="IPR050378">
    <property type="entry name" value="Metallo-dep_Hydrolases_sf"/>
</dbReference>
<accession>A0A225NL67</accession>
<evidence type="ECO:0000256" key="2">
    <source>
        <dbReference type="ARBA" id="ARBA00008829"/>
    </source>
</evidence>
<organism evidence="7 8">
    <name type="scientific">Marinibacterium profundimaris</name>
    <dbReference type="NCBI Taxonomy" id="1679460"/>
    <lineage>
        <taxon>Bacteria</taxon>
        <taxon>Pseudomonadati</taxon>
        <taxon>Pseudomonadota</taxon>
        <taxon>Alphaproteobacteria</taxon>
        <taxon>Rhodobacterales</taxon>
        <taxon>Paracoccaceae</taxon>
        <taxon>Marinibacterium</taxon>
    </lineage>
</organism>
<dbReference type="OrthoDB" id="9775759at2"/>
<dbReference type="PANTHER" id="PTHR11647">
    <property type="entry name" value="HYDRANTOINASE/DIHYDROPYRIMIDINASE FAMILY MEMBER"/>
    <property type="match status" value="1"/>
</dbReference>
<dbReference type="InterPro" id="IPR011778">
    <property type="entry name" value="Hydantoinase/dihydroPyrase"/>
</dbReference>
<gene>
    <name evidence="7" type="ORF">ATO3_10235</name>
</gene>
<dbReference type="InterPro" id="IPR006680">
    <property type="entry name" value="Amidohydro-rel"/>
</dbReference>
<dbReference type="SUPFAM" id="SSF51338">
    <property type="entry name" value="Composite domain of metallo-dependent hydrolases"/>
    <property type="match status" value="2"/>
</dbReference>
<dbReference type="Pfam" id="PF01979">
    <property type="entry name" value="Amidohydro_1"/>
    <property type="match status" value="1"/>
</dbReference>
<keyword evidence="3" id="KW-0479">Metal-binding</keyword>
<dbReference type="Proteomes" id="UP000215377">
    <property type="component" value="Unassembled WGS sequence"/>
</dbReference>
<name>A0A225NL67_9RHOB</name>
<dbReference type="SUPFAM" id="SSF51556">
    <property type="entry name" value="Metallo-dependent hydrolases"/>
    <property type="match status" value="1"/>
</dbReference>
<dbReference type="FunFam" id="3.20.20.140:FF:000174">
    <property type="entry name" value="Dihydropyrimidinase-related protein 2"/>
    <property type="match status" value="1"/>
</dbReference>
<evidence type="ECO:0000256" key="4">
    <source>
        <dbReference type="ARBA" id="ARBA00022801"/>
    </source>
</evidence>
<dbReference type="GO" id="GO:0005829">
    <property type="term" value="C:cytosol"/>
    <property type="evidence" value="ECO:0007669"/>
    <property type="project" value="TreeGrafter"/>
</dbReference>
<evidence type="ECO:0000313" key="7">
    <source>
        <dbReference type="EMBL" id="OWU74928.1"/>
    </source>
</evidence>
<dbReference type="GO" id="GO:0004157">
    <property type="term" value="F:dihydropyrimidinase activity"/>
    <property type="evidence" value="ECO:0007669"/>
    <property type="project" value="UniProtKB-EC"/>
</dbReference>
<dbReference type="AlphaFoldDB" id="A0A225NL67"/>
<evidence type="ECO:0000256" key="1">
    <source>
        <dbReference type="ARBA" id="ARBA00001947"/>
    </source>
</evidence>
<dbReference type="EC" id="3.5.2.2" evidence="7"/>
<dbReference type="NCBIfam" id="TIGR02033">
    <property type="entry name" value="D-hydantoinase"/>
    <property type="match status" value="1"/>
</dbReference>
<dbReference type="RefSeq" id="WP_088649747.1">
    <property type="nucleotide sequence ID" value="NZ_AQQR01000003.1"/>
</dbReference>